<accession>A0A562IH45</accession>
<gene>
    <name evidence="1" type="ORF">JD77_05147</name>
</gene>
<proteinExistence type="predicted"/>
<protein>
    <submittedName>
        <fullName evidence="1">Uncharacterized protein</fullName>
    </submittedName>
</protein>
<evidence type="ECO:0000313" key="1">
    <source>
        <dbReference type="EMBL" id="TWH70126.1"/>
    </source>
</evidence>
<dbReference type="Proteomes" id="UP000319825">
    <property type="component" value="Unassembled WGS sequence"/>
</dbReference>
<dbReference type="OrthoDB" id="9760654at2"/>
<organism evidence="1 2">
    <name type="scientific">Micromonospora olivasterospora</name>
    <dbReference type="NCBI Taxonomy" id="1880"/>
    <lineage>
        <taxon>Bacteria</taxon>
        <taxon>Bacillati</taxon>
        <taxon>Actinomycetota</taxon>
        <taxon>Actinomycetes</taxon>
        <taxon>Micromonosporales</taxon>
        <taxon>Micromonosporaceae</taxon>
        <taxon>Micromonospora</taxon>
    </lineage>
</organism>
<reference evidence="1 2" key="1">
    <citation type="submission" date="2019-07" db="EMBL/GenBank/DDBJ databases">
        <title>R&amp;d 2014.</title>
        <authorList>
            <person name="Klenk H.-P."/>
        </authorList>
    </citation>
    <scope>NUCLEOTIDE SEQUENCE [LARGE SCALE GENOMIC DNA]</scope>
    <source>
        <strain evidence="1 2">DSM 43868</strain>
    </source>
</reference>
<evidence type="ECO:0000313" key="2">
    <source>
        <dbReference type="Proteomes" id="UP000319825"/>
    </source>
</evidence>
<dbReference type="AlphaFoldDB" id="A0A562IH45"/>
<comment type="caution">
    <text evidence="1">The sequence shown here is derived from an EMBL/GenBank/DDBJ whole genome shotgun (WGS) entry which is preliminary data.</text>
</comment>
<name>A0A562IH45_MICOL</name>
<dbReference type="RefSeq" id="WP_145776488.1">
    <property type="nucleotide sequence ID" value="NZ_BAAATQ010000219.1"/>
</dbReference>
<sequence>MGRSWLRYEDNGWFGSYVDRSLTDYTHLVLRIRGERGGEESDIRLTLGGVRSGLTGLTLAGDNRTITTGCQDLRIPLAANRVNRTTPGELHLDFWHGGSSTVHAAGLGRVRTWSPAPVACEASTTRRAA</sequence>
<dbReference type="EMBL" id="VLKE01000001">
    <property type="protein sequence ID" value="TWH70126.1"/>
    <property type="molecule type" value="Genomic_DNA"/>
</dbReference>
<keyword evidence="2" id="KW-1185">Reference proteome</keyword>